<protein>
    <submittedName>
        <fullName evidence="2">HNH endonuclease</fullName>
    </submittedName>
</protein>
<sequence>MEFYWVNIGGTHKAVIEQHFLWAPISSVNKVGNEVTRLYWDNVASVKQGDVIFCCYEKRISFLARAHMDAYRERRPFNPAFKNWDEIGNRVDVEIIQLDREIHRDEISAEFIARFDSRSSPSLFNSQGTLNQIYMAHLPADAGMFLLEATRQTKLIDEALIDAGNVSTAKISKTTREALIQARRGQGQFRSDLIKRWGGRCALTGLQNTNLMVASHIEAWALCNNEQRLDVNNGLLLAPHIDRLFDQGLISFSNQGLLQIATRLNLEDRGILGLDRFTRLRDLTTANVSYLIKHQRRHGFS</sequence>
<keyword evidence="2" id="KW-0378">Hydrolase</keyword>
<dbReference type="AlphaFoldDB" id="A0A4Y9S042"/>
<evidence type="ECO:0000313" key="3">
    <source>
        <dbReference type="Proteomes" id="UP000297729"/>
    </source>
</evidence>
<name>A0A4Y9S042_9BURK</name>
<comment type="caution">
    <text evidence="2">The sequence shown here is derived from an EMBL/GenBank/DDBJ whole genome shotgun (WGS) entry which is preliminary data.</text>
</comment>
<keyword evidence="3" id="KW-1185">Reference proteome</keyword>
<evidence type="ECO:0000259" key="1">
    <source>
        <dbReference type="Pfam" id="PF13391"/>
    </source>
</evidence>
<accession>A0A4Y9S042</accession>
<dbReference type="Proteomes" id="UP000297729">
    <property type="component" value="Unassembled WGS sequence"/>
</dbReference>
<proteinExistence type="predicted"/>
<keyword evidence="2" id="KW-0540">Nuclease</keyword>
<dbReference type="OrthoDB" id="9811869at2"/>
<dbReference type="GO" id="GO:0004519">
    <property type="term" value="F:endonuclease activity"/>
    <property type="evidence" value="ECO:0007669"/>
    <property type="project" value="UniProtKB-KW"/>
</dbReference>
<keyword evidence="2" id="KW-0255">Endonuclease</keyword>
<dbReference type="InterPro" id="IPR003615">
    <property type="entry name" value="HNH_nuc"/>
</dbReference>
<organism evidence="2 3">
    <name type="scientific">Duganella callida</name>
    <dbReference type="NCBI Taxonomy" id="2561932"/>
    <lineage>
        <taxon>Bacteria</taxon>
        <taxon>Pseudomonadati</taxon>
        <taxon>Pseudomonadota</taxon>
        <taxon>Betaproteobacteria</taxon>
        <taxon>Burkholderiales</taxon>
        <taxon>Oxalobacteraceae</taxon>
        <taxon>Telluria group</taxon>
        <taxon>Duganella</taxon>
    </lineage>
</organism>
<evidence type="ECO:0000313" key="2">
    <source>
        <dbReference type="EMBL" id="TFW13299.1"/>
    </source>
</evidence>
<dbReference type="EMBL" id="SPVG01000276">
    <property type="protein sequence ID" value="TFW13299.1"/>
    <property type="molecule type" value="Genomic_DNA"/>
</dbReference>
<gene>
    <name evidence="2" type="ORF">E4L98_29300</name>
</gene>
<dbReference type="RefSeq" id="WP_135205069.1">
    <property type="nucleotide sequence ID" value="NZ_SPVG01000276.1"/>
</dbReference>
<reference evidence="2 3" key="1">
    <citation type="submission" date="2019-03" db="EMBL/GenBank/DDBJ databases">
        <title>Draft Genome Sequence of Duganella callidus sp. nov., a Novel Duganella Species Isolated from Cultivated Soil.</title>
        <authorList>
            <person name="Raths R."/>
            <person name="Peta V."/>
            <person name="Bucking H."/>
        </authorList>
    </citation>
    <scope>NUCLEOTIDE SEQUENCE [LARGE SCALE GENOMIC DNA]</scope>
    <source>
        <strain evidence="2 3">DN04</strain>
    </source>
</reference>
<feature type="domain" description="HNH nuclease" evidence="1">
    <location>
        <begin position="201"/>
        <end position="252"/>
    </location>
</feature>
<dbReference type="Pfam" id="PF13391">
    <property type="entry name" value="HNH_2"/>
    <property type="match status" value="1"/>
</dbReference>